<accession>A0A1N7QIS1</accession>
<name>A0A1N7QIS1_9RHOB</name>
<reference evidence="3 4" key="1">
    <citation type="submission" date="2017-01" db="EMBL/GenBank/DDBJ databases">
        <authorList>
            <person name="Mah S.A."/>
            <person name="Swanson W.J."/>
            <person name="Moy G.W."/>
            <person name="Vacquier V.D."/>
        </authorList>
    </citation>
    <scope>NUCLEOTIDE SEQUENCE [LARGE SCALE GENOMIC DNA]</scope>
    <source>
        <strain evidence="3 4">DSM 26375</strain>
    </source>
</reference>
<evidence type="ECO:0000313" key="3">
    <source>
        <dbReference type="EMBL" id="SIT22686.1"/>
    </source>
</evidence>
<evidence type="ECO:0000259" key="2">
    <source>
        <dbReference type="Pfam" id="PF02357"/>
    </source>
</evidence>
<evidence type="ECO:0000256" key="1">
    <source>
        <dbReference type="ARBA" id="ARBA00023163"/>
    </source>
</evidence>
<proteinExistence type="predicted"/>
<dbReference type="InterPro" id="IPR036735">
    <property type="entry name" value="NGN_dom_sf"/>
</dbReference>
<organism evidence="3 4">
    <name type="scientific">Gemmobacter megaterium</name>
    <dbReference type="NCBI Taxonomy" id="1086013"/>
    <lineage>
        <taxon>Bacteria</taxon>
        <taxon>Pseudomonadati</taxon>
        <taxon>Pseudomonadota</taxon>
        <taxon>Alphaproteobacteria</taxon>
        <taxon>Rhodobacterales</taxon>
        <taxon>Paracoccaceae</taxon>
        <taxon>Gemmobacter</taxon>
    </lineage>
</organism>
<keyword evidence="4" id="KW-1185">Reference proteome</keyword>
<protein>
    <submittedName>
        <fullName evidence="3">Transcription antitermination factor NusG</fullName>
    </submittedName>
</protein>
<dbReference type="InterPro" id="IPR006645">
    <property type="entry name" value="NGN-like_dom"/>
</dbReference>
<sequence>MMAARSFLGLSIGDAVTLAPSGAALVTPGPSRWYALRVTPQREDQAEAWLRLRGVYGFHPVLMRRVTRHGKPRDYARRYLPGYVFARFRGQPVVHRVLSCPFITGALCRADGKWGVLEPERLRQIHAMRRVDAEGEAARMALAARRRASAMARPGEMALFTGGAFAGARCEVVELNADGGATVRMQLFGGEVLVGASAADLVGLHKGGLTGANRYAYRPSP</sequence>
<dbReference type="STRING" id="1086013.SAMN05421774_11242"/>
<dbReference type="RefSeq" id="WP_076534024.1">
    <property type="nucleotide sequence ID" value="NZ_BMEH01000012.1"/>
</dbReference>
<dbReference type="GO" id="GO:0006354">
    <property type="term" value="P:DNA-templated transcription elongation"/>
    <property type="evidence" value="ECO:0007669"/>
    <property type="project" value="InterPro"/>
</dbReference>
<dbReference type="EMBL" id="FTOT01000012">
    <property type="protein sequence ID" value="SIT22686.1"/>
    <property type="molecule type" value="Genomic_DNA"/>
</dbReference>
<gene>
    <name evidence="3" type="ORF">SAMN05421774_11242</name>
</gene>
<dbReference type="AlphaFoldDB" id="A0A1N7QIS1"/>
<dbReference type="SUPFAM" id="SSF82679">
    <property type="entry name" value="N-utilization substance G protein NusG, N-terminal domain"/>
    <property type="match status" value="1"/>
</dbReference>
<evidence type="ECO:0000313" key="4">
    <source>
        <dbReference type="Proteomes" id="UP000186141"/>
    </source>
</evidence>
<dbReference type="OrthoDB" id="7844684at2"/>
<dbReference type="Pfam" id="PF02357">
    <property type="entry name" value="NusG"/>
    <property type="match status" value="1"/>
</dbReference>
<feature type="domain" description="NusG-like N-terminal" evidence="2">
    <location>
        <begin position="32"/>
        <end position="124"/>
    </location>
</feature>
<dbReference type="Proteomes" id="UP000186141">
    <property type="component" value="Unassembled WGS sequence"/>
</dbReference>
<dbReference type="Gene3D" id="3.30.70.940">
    <property type="entry name" value="NusG, N-terminal domain"/>
    <property type="match status" value="1"/>
</dbReference>
<keyword evidence="1" id="KW-0804">Transcription</keyword>